<proteinExistence type="predicted"/>
<evidence type="ECO:0000256" key="3">
    <source>
        <dbReference type="ARBA" id="ARBA00022840"/>
    </source>
</evidence>
<dbReference type="GO" id="GO:0005524">
    <property type="term" value="F:ATP binding"/>
    <property type="evidence" value="ECO:0007669"/>
    <property type="project" value="UniProtKB-KW"/>
</dbReference>
<dbReference type="SUPFAM" id="SSF52540">
    <property type="entry name" value="P-loop containing nucleoside triphosphate hydrolases"/>
    <property type="match status" value="1"/>
</dbReference>
<dbReference type="AlphaFoldDB" id="A0A1B3SKG8"/>
<dbReference type="InterPro" id="IPR003593">
    <property type="entry name" value="AAA+_ATPase"/>
</dbReference>
<dbReference type="Proteomes" id="UP000094378">
    <property type="component" value="Chromosome"/>
</dbReference>
<dbReference type="Pfam" id="PF00005">
    <property type="entry name" value="ABC_tran"/>
    <property type="match status" value="1"/>
</dbReference>
<evidence type="ECO:0000259" key="4">
    <source>
        <dbReference type="PROSITE" id="PS50893"/>
    </source>
</evidence>
<dbReference type="RefSeq" id="WP_069116361.1">
    <property type="nucleotide sequence ID" value="NZ_CP017015.1"/>
</dbReference>
<keyword evidence="6" id="KW-1185">Reference proteome</keyword>
<feature type="domain" description="ABC transporter" evidence="4">
    <location>
        <begin position="2"/>
        <end position="229"/>
    </location>
</feature>
<dbReference type="SMART" id="SM00382">
    <property type="entry name" value="AAA"/>
    <property type="match status" value="1"/>
</dbReference>
<evidence type="ECO:0000256" key="1">
    <source>
        <dbReference type="ARBA" id="ARBA00022448"/>
    </source>
</evidence>
<dbReference type="KEGG" id="shj:SHELI_v1c04790"/>
<accession>A0A1B3SKG8</accession>
<evidence type="ECO:0000313" key="6">
    <source>
        <dbReference type="Proteomes" id="UP000094378"/>
    </source>
</evidence>
<evidence type="ECO:0000313" key="5">
    <source>
        <dbReference type="EMBL" id="AOG60430.1"/>
    </source>
</evidence>
<dbReference type="STRING" id="216938.SHELI_v1c04790"/>
<dbReference type="PROSITE" id="PS00211">
    <property type="entry name" value="ABC_TRANSPORTER_1"/>
    <property type="match status" value="1"/>
</dbReference>
<dbReference type="PANTHER" id="PTHR42939:SF1">
    <property type="entry name" value="ABC TRANSPORTER ATP-BINDING PROTEIN ALBC-RELATED"/>
    <property type="match status" value="1"/>
</dbReference>
<dbReference type="CDD" id="cd03230">
    <property type="entry name" value="ABC_DR_subfamily_A"/>
    <property type="match status" value="1"/>
</dbReference>
<dbReference type="InterPro" id="IPR003439">
    <property type="entry name" value="ABC_transporter-like_ATP-bd"/>
</dbReference>
<gene>
    <name evidence="5" type="ORF">SHELI_v1c04790</name>
</gene>
<dbReference type="OrthoDB" id="9779029at2"/>
<dbReference type="EMBL" id="CP017015">
    <property type="protein sequence ID" value="AOG60430.1"/>
    <property type="molecule type" value="Genomic_DNA"/>
</dbReference>
<dbReference type="Gene3D" id="3.40.50.300">
    <property type="entry name" value="P-loop containing nucleotide triphosphate hydrolases"/>
    <property type="match status" value="1"/>
</dbReference>
<organism evidence="5 6">
    <name type="scientific">Spiroplasma helicoides</name>
    <dbReference type="NCBI Taxonomy" id="216938"/>
    <lineage>
        <taxon>Bacteria</taxon>
        <taxon>Bacillati</taxon>
        <taxon>Mycoplasmatota</taxon>
        <taxon>Mollicutes</taxon>
        <taxon>Entomoplasmatales</taxon>
        <taxon>Spiroplasmataceae</taxon>
        <taxon>Spiroplasma</taxon>
    </lineage>
</organism>
<reference evidence="5 6" key="1">
    <citation type="submission" date="2016-08" db="EMBL/GenBank/DDBJ databases">
        <title>Complete genome sequence of Spiroplasma helicoides TABS-2 (DSM 22551).</title>
        <authorList>
            <person name="Shen W.-Y."/>
            <person name="Lo W.-S."/>
            <person name="Lai Y.-C."/>
            <person name="Kuo C.-H."/>
        </authorList>
    </citation>
    <scope>NUCLEOTIDE SEQUENCE [LARGE SCALE GENOMIC DNA]</scope>
    <source>
        <strain evidence="5 6">TABS-2</strain>
    </source>
</reference>
<keyword evidence="2" id="KW-0547">Nucleotide-binding</keyword>
<dbReference type="PANTHER" id="PTHR42939">
    <property type="entry name" value="ABC TRANSPORTER ATP-BINDING PROTEIN ALBC-RELATED"/>
    <property type="match status" value="1"/>
</dbReference>
<dbReference type="GO" id="GO:0016887">
    <property type="term" value="F:ATP hydrolysis activity"/>
    <property type="evidence" value="ECO:0007669"/>
    <property type="project" value="InterPro"/>
</dbReference>
<protein>
    <submittedName>
        <fullName evidence="5">ABC transporter ATP-binding protein</fullName>
    </submittedName>
</protein>
<name>A0A1B3SKG8_9MOLU</name>
<sequence length="242" mass="27364">MFRIEGVTKKFDNNKGIFDINITFNEGDIVGLVGDNGAGKSTLLKCMFNNYKKDSGQFLYNDEEVNKAIMKRFSFFPDQSIYPKSISIFDFCVYSGKLSGIKAKEAKQKATSLLTSLDLISYKKKTFKSLSAGMQKRALLAICLINNPDIIVLDEPTANLDVSSRIEFVALLQKLARMGKTILITSHIIDELQKFINKLVIINEGEVVFDRYLTPEDNIARIYFNLTSNTRTSKIKIDELIK</sequence>
<keyword evidence="3 5" id="KW-0067">ATP-binding</keyword>
<dbReference type="InterPro" id="IPR027417">
    <property type="entry name" value="P-loop_NTPase"/>
</dbReference>
<dbReference type="InterPro" id="IPR017871">
    <property type="entry name" value="ABC_transporter-like_CS"/>
</dbReference>
<keyword evidence="1" id="KW-0813">Transport</keyword>
<dbReference type="PROSITE" id="PS50893">
    <property type="entry name" value="ABC_TRANSPORTER_2"/>
    <property type="match status" value="1"/>
</dbReference>
<dbReference type="InterPro" id="IPR051782">
    <property type="entry name" value="ABC_Transporter_VariousFunc"/>
</dbReference>
<evidence type="ECO:0000256" key="2">
    <source>
        <dbReference type="ARBA" id="ARBA00022741"/>
    </source>
</evidence>